<name>A0A8J2L0Y1_9HEXA</name>
<dbReference type="Proteomes" id="UP000708208">
    <property type="component" value="Unassembled WGS sequence"/>
</dbReference>
<dbReference type="EMBL" id="CAJVCH010532453">
    <property type="protein sequence ID" value="CAG7824361.1"/>
    <property type="molecule type" value="Genomic_DNA"/>
</dbReference>
<sequence length="286" mass="32770">MRVSSSFLPEILTFLQLILNSECISPPFLWSTINTTIVRKTPVKDGDWNPSQCPRIVFHNNETLVAERELLGSKVVTIDLSSVNKPNFTFPNLFLAKQFLQHENNHTIANWAEPSSSGVKRTRRLYEPCVTVVSVVNATDMNFDKMWISGQLSQLLQYNTPVRNRHLILVRLAKEYDELFNCNTFKGSSDFPTRKMPLWEMLLFDFFTDAKVIQGLAVEHENKAKNTLKVANDPGLWVWVCNDIIEVLERKKQCLANTVEEESCGVWNSGNDHRNSMCFGGYSPRH</sequence>
<feature type="chain" id="PRO_5035237357" evidence="1">
    <location>
        <begin position="24"/>
        <end position="286"/>
    </location>
</feature>
<comment type="caution">
    <text evidence="2">The sequence shown here is derived from an EMBL/GenBank/DDBJ whole genome shotgun (WGS) entry which is preliminary data.</text>
</comment>
<organism evidence="2 3">
    <name type="scientific">Allacma fusca</name>
    <dbReference type="NCBI Taxonomy" id="39272"/>
    <lineage>
        <taxon>Eukaryota</taxon>
        <taxon>Metazoa</taxon>
        <taxon>Ecdysozoa</taxon>
        <taxon>Arthropoda</taxon>
        <taxon>Hexapoda</taxon>
        <taxon>Collembola</taxon>
        <taxon>Symphypleona</taxon>
        <taxon>Sminthuridae</taxon>
        <taxon>Allacma</taxon>
    </lineage>
</organism>
<protein>
    <submittedName>
        <fullName evidence="2">Uncharacterized protein</fullName>
    </submittedName>
</protein>
<proteinExistence type="predicted"/>
<gene>
    <name evidence="2" type="ORF">AFUS01_LOCUS34520</name>
</gene>
<evidence type="ECO:0000313" key="2">
    <source>
        <dbReference type="EMBL" id="CAG7824361.1"/>
    </source>
</evidence>
<keyword evidence="3" id="KW-1185">Reference proteome</keyword>
<keyword evidence="1" id="KW-0732">Signal</keyword>
<dbReference type="AlphaFoldDB" id="A0A8J2L0Y1"/>
<accession>A0A8J2L0Y1</accession>
<reference evidence="2" key="1">
    <citation type="submission" date="2021-06" db="EMBL/GenBank/DDBJ databases">
        <authorList>
            <person name="Hodson N. C."/>
            <person name="Mongue J. A."/>
            <person name="Jaron S. K."/>
        </authorList>
    </citation>
    <scope>NUCLEOTIDE SEQUENCE</scope>
</reference>
<feature type="signal peptide" evidence="1">
    <location>
        <begin position="1"/>
        <end position="23"/>
    </location>
</feature>
<evidence type="ECO:0000313" key="3">
    <source>
        <dbReference type="Proteomes" id="UP000708208"/>
    </source>
</evidence>
<evidence type="ECO:0000256" key="1">
    <source>
        <dbReference type="SAM" id="SignalP"/>
    </source>
</evidence>